<evidence type="ECO:0000313" key="2">
    <source>
        <dbReference type="EMBL" id="ACV64302.1"/>
    </source>
</evidence>
<keyword evidence="1" id="KW-1133">Transmembrane helix</keyword>
<reference evidence="2 3" key="1">
    <citation type="journal article" date="2009" name="Stand. Genomic Sci.">
        <title>Complete genome sequence of Desulfotomaculum acetoxidans type strain (5575).</title>
        <authorList>
            <person name="Spring S."/>
            <person name="Lapidus A."/>
            <person name="Schroder M."/>
            <person name="Gleim D."/>
            <person name="Sims D."/>
            <person name="Meincke L."/>
            <person name="Glavina Del Rio T."/>
            <person name="Tice H."/>
            <person name="Copeland A."/>
            <person name="Cheng J.F."/>
            <person name="Lucas S."/>
            <person name="Chen F."/>
            <person name="Nolan M."/>
            <person name="Bruce D."/>
            <person name="Goodwin L."/>
            <person name="Pitluck S."/>
            <person name="Ivanova N."/>
            <person name="Mavromatis K."/>
            <person name="Mikhailova N."/>
            <person name="Pati A."/>
            <person name="Chen A."/>
            <person name="Palaniappan K."/>
            <person name="Land M."/>
            <person name="Hauser L."/>
            <person name="Chang Y.J."/>
            <person name="Jeffries C.D."/>
            <person name="Chain P."/>
            <person name="Saunders E."/>
            <person name="Brettin T."/>
            <person name="Detter J.C."/>
            <person name="Goker M."/>
            <person name="Bristow J."/>
            <person name="Eisen J.A."/>
            <person name="Markowitz V."/>
            <person name="Hugenholtz P."/>
            <person name="Kyrpides N.C."/>
            <person name="Klenk H.P."/>
            <person name="Han C."/>
        </authorList>
    </citation>
    <scope>NUCLEOTIDE SEQUENCE [LARGE SCALE GENOMIC DNA]</scope>
    <source>
        <strain evidence="3">ATCC 49208 / DSM 771 / VKM B-1644</strain>
    </source>
</reference>
<protein>
    <submittedName>
        <fullName evidence="2">Uncharacterized protein</fullName>
    </submittedName>
</protein>
<gene>
    <name evidence="2" type="ordered locus">Dtox_3590</name>
</gene>
<keyword evidence="1" id="KW-0812">Transmembrane</keyword>
<proteinExistence type="predicted"/>
<evidence type="ECO:0000256" key="1">
    <source>
        <dbReference type="SAM" id="Phobius"/>
    </source>
</evidence>
<keyword evidence="3" id="KW-1185">Reference proteome</keyword>
<evidence type="ECO:0000313" key="3">
    <source>
        <dbReference type="Proteomes" id="UP000002217"/>
    </source>
</evidence>
<sequence length="41" mass="4233">MAYGTGAGVGTAPPAAATFYGSWTFVLFLILILLILAIPSF</sequence>
<dbReference type="EMBL" id="CP001720">
    <property type="protein sequence ID" value="ACV64302.1"/>
    <property type="molecule type" value="Genomic_DNA"/>
</dbReference>
<accession>C8VW15</accession>
<dbReference type="RefSeq" id="WP_015758989.1">
    <property type="nucleotide sequence ID" value="NC_013216.1"/>
</dbReference>
<feature type="transmembrane region" description="Helical" evidence="1">
    <location>
        <begin position="20"/>
        <end position="38"/>
    </location>
</feature>
<keyword evidence="1" id="KW-0472">Membrane</keyword>
<name>C8VW15_DESAS</name>
<dbReference type="STRING" id="485916.Dtox_3590"/>
<dbReference type="Proteomes" id="UP000002217">
    <property type="component" value="Chromosome"/>
</dbReference>
<dbReference type="HOGENOM" id="CLU_218667_0_0_9"/>
<dbReference type="KEGG" id="dae:Dtox_3590"/>
<organism evidence="2 3">
    <name type="scientific">Desulfofarcimen acetoxidans (strain ATCC 49208 / DSM 771 / KCTC 5769 / VKM B-1644 / 5575)</name>
    <name type="common">Desulfotomaculum acetoxidans</name>
    <dbReference type="NCBI Taxonomy" id="485916"/>
    <lineage>
        <taxon>Bacteria</taxon>
        <taxon>Bacillati</taxon>
        <taxon>Bacillota</taxon>
        <taxon>Clostridia</taxon>
        <taxon>Eubacteriales</taxon>
        <taxon>Peptococcaceae</taxon>
        <taxon>Desulfofarcimen</taxon>
    </lineage>
</organism>
<dbReference type="AlphaFoldDB" id="C8VW15"/>